<dbReference type="EMBL" id="SRLO01000018">
    <property type="protein sequence ID" value="TNN85873.1"/>
    <property type="molecule type" value="Genomic_DNA"/>
</dbReference>
<organism evidence="1 2">
    <name type="scientific">Liparis tanakae</name>
    <name type="common">Tanaka's snailfish</name>
    <dbReference type="NCBI Taxonomy" id="230148"/>
    <lineage>
        <taxon>Eukaryota</taxon>
        <taxon>Metazoa</taxon>
        <taxon>Chordata</taxon>
        <taxon>Craniata</taxon>
        <taxon>Vertebrata</taxon>
        <taxon>Euteleostomi</taxon>
        <taxon>Actinopterygii</taxon>
        <taxon>Neopterygii</taxon>
        <taxon>Teleostei</taxon>
        <taxon>Neoteleostei</taxon>
        <taxon>Acanthomorphata</taxon>
        <taxon>Eupercaria</taxon>
        <taxon>Perciformes</taxon>
        <taxon>Cottioidei</taxon>
        <taxon>Cottales</taxon>
        <taxon>Liparidae</taxon>
        <taxon>Liparis</taxon>
    </lineage>
</organism>
<gene>
    <name evidence="1" type="ORF">EYF80_003717</name>
</gene>
<keyword evidence="2" id="KW-1185">Reference proteome</keyword>
<dbReference type="Proteomes" id="UP000314294">
    <property type="component" value="Unassembled WGS sequence"/>
</dbReference>
<accession>A0A4Z2J899</accession>
<name>A0A4Z2J899_9TELE</name>
<reference evidence="1 2" key="1">
    <citation type="submission" date="2019-03" db="EMBL/GenBank/DDBJ databases">
        <title>First draft genome of Liparis tanakae, snailfish: a comprehensive survey of snailfish specific genes.</title>
        <authorList>
            <person name="Kim W."/>
            <person name="Song I."/>
            <person name="Jeong J.-H."/>
            <person name="Kim D."/>
            <person name="Kim S."/>
            <person name="Ryu S."/>
            <person name="Song J.Y."/>
            <person name="Lee S.K."/>
        </authorList>
    </citation>
    <scope>NUCLEOTIDE SEQUENCE [LARGE SCALE GENOMIC DNA]</scope>
    <source>
        <tissue evidence="1">Muscle</tissue>
    </source>
</reference>
<comment type="caution">
    <text evidence="1">The sequence shown here is derived from an EMBL/GenBank/DDBJ whole genome shotgun (WGS) entry which is preliminary data.</text>
</comment>
<sequence>MPLPAGNCGADGIQVEVAVEDDRAARERAGESAGEAAHKHVLTCNAKTQHMYRSPVGSRRRPPG</sequence>
<evidence type="ECO:0000313" key="2">
    <source>
        <dbReference type="Proteomes" id="UP000314294"/>
    </source>
</evidence>
<protein>
    <submittedName>
        <fullName evidence="1">Uncharacterized protein</fullName>
    </submittedName>
</protein>
<dbReference type="AlphaFoldDB" id="A0A4Z2J899"/>
<proteinExistence type="predicted"/>
<evidence type="ECO:0000313" key="1">
    <source>
        <dbReference type="EMBL" id="TNN85873.1"/>
    </source>
</evidence>